<evidence type="ECO:0000313" key="8">
    <source>
        <dbReference type="EMBL" id="OWP78437.1"/>
    </source>
</evidence>
<dbReference type="PROSITE" id="PS51123">
    <property type="entry name" value="OMPA_2"/>
    <property type="match status" value="1"/>
</dbReference>
<dbReference type="Pfam" id="PF07676">
    <property type="entry name" value="PD40"/>
    <property type="match status" value="3"/>
</dbReference>
<evidence type="ECO:0000256" key="5">
    <source>
        <dbReference type="SAM" id="Coils"/>
    </source>
</evidence>
<dbReference type="Pfam" id="PF00691">
    <property type="entry name" value="OmpA"/>
    <property type="match status" value="1"/>
</dbReference>
<name>A0A246GC42_9FLAO</name>
<dbReference type="InterPro" id="IPR008969">
    <property type="entry name" value="CarboxyPept-like_regulatory"/>
</dbReference>
<accession>A0A246GC42</accession>
<comment type="caution">
    <text evidence="8">The sequence shown here is derived from an EMBL/GenBank/DDBJ whole genome shotgun (WGS) entry which is preliminary data.</text>
</comment>
<dbReference type="AlphaFoldDB" id="A0A246GC42"/>
<dbReference type="SUPFAM" id="SSF82171">
    <property type="entry name" value="DPP6 N-terminal domain-like"/>
    <property type="match status" value="1"/>
</dbReference>
<dbReference type="InterPro" id="IPR011990">
    <property type="entry name" value="TPR-like_helical_dom_sf"/>
</dbReference>
<comment type="subcellular location">
    <subcellularLocation>
        <location evidence="1">Cell outer membrane</location>
    </subcellularLocation>
</comment>
<evidence type="ECO:0000256" key="4">
    <source>
        <dbReference type="PROSITE-ProRule" id="PRU00473"/>
    </source>
</evidence>
<keyword evidence="3" id="KW-0998">Cell outer membrane</keyword>
<dbReference type="InterPro" id="IPR050330">
    <property type="entry name" value="Bact_OuterMem_StrucFunc"/>
</dbReference>
<dbReference type="InterPro" id="IPR006664">
    <property type="entry name" value="OMP_bac"/>
</dbReference>
<feature type="coiled-coil region" evidence="5">
    <location>
        <begin position="518"/>
        <end position="557"/>
    </location>
</feature>
<dbReference type="Gene3D" id="2.120.10.30">
    <property type="entry name" value="TolB, C-terminal domain"/>
    <property type="match status" value="1"/>
</dbReference>
<dbReference type="Gene3D" id="2.60.40.1120">
    <property type="entry name" value="Carboxypeptidase-like, regulatory domain"/>
    <property type="match status" value="1"/>
</dbReference>
<dbReference type="InterPro" id="IPR006665">
    <property type="entry name" value="OmpA-like"/>
</dbReference>
<dbReference type="PANTHER" id="PTHR30329">
    <property type="entry name" value="STATOR ELEMENT OF FLAGELLAR MOTOR COMPLEX"/>
    <property type="match status" value="1"/>
</dbReference>
<dbReference type="SUPFAM" id="SSF49464">
    <property type="entry name" value="Carboxypeptidase regulatory domain-like"/>
    <property type="match status" value="1"/>
</dbReference>
<evidence type="ECO:0000259" key="7">
    <source>
        <dbReference type="PROSITE" id="PS51123"/>
    </source>
</evidence>
<gene>
    <name evidence="8" type="ORF">BWK62_05170</name>
</gene>
<evidence type="ECO:0000256" key="1">
    <source>
        <dbReference type="ARBA" id="ARBA00004442"/>
    </source>
</evidence>
<reference evidence="8 9" key="1">
    <citation type="journal article" date="2017" name="Infect. Genet. Evol.">
        <title>Comparative genome analysis of fish pathogen Flavobacterium columnare reveals extensive sequence diversity within the species.</title>
        <authorList>
            <person name="Kayansamruaj P."/>
            <person name="Dong H.T."/>
            <person name="Hirono I."/>
            <person name="Kondo H."/>
            <person name="Senapin S."/>
            <person name="Rodkhum C."/>
        </authorList>
    </citation>
    <scope>NUCLEOTIDE SEQUENCE [LARGE SCALE GENOMIC DNA]</scope>
    <source>
        <strain evidence="8 9">1214</strain>
    </source>
</reference>
<dbReference type="Gene3D" id="3.30.1330.60">
    <property type="entry name" value="OmpA-like domain"/>
    <property type="match status" value="1"/>
</dbReference>
<dbReference type="PANTHER" id="PTHR30329:SF21">
    <property type="entry name" value="LIPOPROTEIN YIAD-RELATED"/>
    <property type="match status" value="1"/>
</dbReference>
<dbReference type="InterPro" id="IPR036737">
    <property type="entry name" value="OmpA-like_sf"/>
</dbReference>
<keyword evidence="5" id="KW-0175">Coiled coil</keyword>
<keyword evidence="6" id="KW-0732">Signal</keyword>
<keyword evidence="8" id="KW-0969">Cilium</keyword>
<dbReference type="CDD" id="cd07185">
    <property type="entry name" value="OmpA_C-like"/>
    <property type="match status" value="1"/>
</dbReference>
<evidence type="ECO:0000256" key="2">
    <source>
        <dbReference type="ARBA" id="ARBA00023136"/>
    </source>
</evidence>
<dbReference type="InterPro" id="IPR011659">
    <property type="entry name" value="WD40"/>
</dbReference>
<dbReference type="InterPro" id="IPR011042">
    <property type="entry name" value="6-blade_b-propeller_TolB-like"/>
</dbReference>
<dbReference type="EMBL" id="MTCY01000010">
    <property type="protein sequence ID" value="OWP78437.1"/>
    <property type="molecule type" value="Genomic_DNA"/>
</dbReference>
<feature type="signal peptide" evidence="6">
    <location>
        <begin position="1"/>
        <end position="18"/>
    </location>
</feature>
<feature type="domain" description="OmpA-like" evidence="7">
    <location>
        <begin position="568"/>
        <end position="689"/>
    </location>
</feature>
<dbReference type="GO" id="GO:0009279">
    <property type="term" value="C:cell outer membrane"/>
    <property type="evidence" value="ECO:0007669"/>
    <property type="project" value="UniProtKB-SubCell"/>
</dbReference>
<organism evidence="8 9">
    <name type="scientific">Flavobacterium columnare</name>
    <dbReference type="NCBI Taxonomy" id="996"/>
    <lineage>
        <taxon>Bacteria</taxon>
        <taxon>Pseudomonadati</taxon>
        <taxon>Bacteroidota</taxon>
        <taxon>Flavobacteriia</taxon>
        <taxon>Flavobacteriales</taxon>
        <taxon>Flavobacteriaceae</taxon>
        <taxon>Flavobacterium</taxon>
    </lineage>
</organism>
<proteinExistence type="predicted"/>
<protein>
    <submittedName>
        <fullName evidence="8">Flagellar motor protein MotB</fullName>
    </submittedName>
</protein>
<sequence>MKRLLYISILLFSSFGFAQENNLERAKKYFNRTYYSEAIPLYEKLVAENRSQEVIQNLGDCYYFINDLKSAQRYYRFLIKHYGKDLSEEYYFRFSESLKATANYAEANQVLIDYYTKRGKSTELALFEKDLKLLENIIAIGERFKIKNLEINTDKSEFGAVIYNDQLVYAAAKNQTGFLDKIYKWNNESYLNLVSVPLSNIHAKDSTVHYFAKELKSPMHEATPVFTADGKTMYFTKNYTKKNGKRAKNSQEISVLHIYRAQLVDGKWDKITSLPINNPNYSTAHPALSPDEKTLYFSSDMPGSKGSFDIYSVEINEGLFGIPKNLGDQINTTRREQFPFVSKDNKLYFSSNGHIGFGALDIYVSNITNENFSKPINVGLPINSGVDDFAFNINSNTKEGFFSTNRKGGKGGDDLYSLSEIKPLIIEDCKQYITGIITDINTALPLEGARLVLYDLIEKKDIEAISTDAYGKFKFTVACEKEYIVKASKEGYLEEKRSLLIQKERNKENDASMKLKSLVKLQEEQTLVEEAKKKAEEEAKEKEKVIAEEKKKEKLKEILAKEKDIVAQKDKLVIKTDPIYFDYDLWYIRRDSKPVLDKVIDLMKKYPDMVVEIGSHTDIRGGKTYNLILSENRATSTKDYFIDKGIDAKRIIAKGYGESQPVIKCPTEESCTEEEHELNRRSEFVIKDL</sequence>
<keyword evidence="2 4" id="KW-0472">Membrane</keyword>
<dbReference type="SUPFAM" id="SSF103088">
    <property type="entry name" value="OmpA-like"/>
    <property type="match status" value="1"/>
</dbReference>
<dbReference type="Proteomes" id="UP000198034">
    <property type="component" value="Unassembled WGS sequence"/>
</dbReference>
<keyword evidence="8" id="KW-0966">Cell projection</keyword>
<evidence type="ECO:0000256" key="3">
    <source>
        <dbReference type="ARBA" id="ARBA00023237"/>
    </source>
</evidence>
<evidence type="ECO:0000256" key="6">
    <source>
        <dbReference type="SAM" id="SignalP"/>
    </source>
</evidence>
<dbReference type="Gene3D" id="1.25.40.10">
    <property type="entry name" value="Tetratricopeptide repeat domain"/>
    <property type="match status" value="1"/>
</dbReference>
<keyword evidence="8" id="KW-0282">Flagellum</keyword>
<dbReference type="SUPFAM" id="SSF48452">
    <property type="entry name" value="TPR-like"/>
    <property type="match status" value="1"/>
</dbReference>
<evidence type="ECO:0000313" key="9">
    <source>
        <dbReference type="Proteomes" id="UP000198034"/>
    </source>
</evidence>
<feature type="chain" id="PRO_5012196556" evidence="6">
    <location>
        <begin position="19"/>
        <end position="689"/>
    </location>
</feature>
<dbReference type="PRINTS" id="PR01021">
    <property type="entry name" value="OMPADOMAIN"/>
</dbReference>